<organism evidence="2 3">
    <name type="scientific">Truncatella angustata</name>
    <dbReference type="NCBI Taxonomy" id="152316"/>
    <lineage>
        <taxon>Eukaryota</taxon>
        <taxon>Fungi</taxon>
        <taxon>Dikarya</taxon>
        <taxon>Ascomycota</taxon>
        <taxon>Pezizomycotina</taxon>
        <taxon>Sordariomycetes</taxon>
        <taxon>Xylariomycetidae</taxon>
        <taxon>Amphisphaeriales</taxon>
        <taxon>Sporocadaceae</taxon>
        <taxon>Truncatella</taxon>
    </lineage>
</organism>
<accession>A0A9P8RJN7</accession>
<proteinExistence type="predicted"/>
<feature type="compositionally biased region" description="Polar residues" evidence="1">
    <location>
        <begin position="359"/>
        <end position="374"/>
    </location>
</feature>
<gene>
    <name evidence="2" type="ORF">BKA67DRAFT_665599</name>
</gene>
<name>A0A9P8RJN7_9PEZI</name>
<dbReference type="GeneID" id="70137465"/>
<dbReference type="EMBL" id="JAGPXC010000015">
    <property type="protein sequence ID" value="KAH6638653.1"/>
    <property type="molecule type" value="Genomic_DNA"/>
</dbReference>
<feature type="region of interest" description="Disordered" evidence="1">
    <location>
        <begin position="167"/>
        <end position="189"/>
    </location>
</feature>
<feature type="region of interest" description="Disordered" evidence="1">
    <location>
        <begin position="416"/>
        <end position="463"/>
    </location>
</feature>
<dbReference type="Proteomes" id="UP000758603">
    <property type="component" value="Unassembled WGS sequence"/>
</dbReference>
<evidence type="ECO:0000313" key="3">
    <source>
        <dbReference type="Proteomes" id="UP000758603"/>
    </source>
</evidence>
<evidence type="ECO:0000313" key="2">
    <source>
        <dbReference type="EMBL" id="KAH6638653.1"/>
    </source>
</evidence>
<dbReference type="AlphaFoldDB" id="A0A9P8RJN7"/>
<sequence>MKMKFDPKYYAEEPPSEPVRAPLLTPKLEALEESKKRFAETQRRLIMLGASATRPTIEGVLKEKKPQQSRTTKARDDDVDMWHHGIRPQPSTTEFTVVSEEDDYEHPVPCGDKECDRCYVFSVVSDFADDDLLPYSDVLASVAPPAPRSGFRGWTEAKMDKTTLKMKGKVPKEPTPRISPRARTKEDFSTSRTICPEIRTYEARQDRHEIQVVKLARIELSKETISEYLKKRSGIRDQSHLQPPSQTQRSQTTRVMSTEHSKIGREIRSPLSELQDKLSCLSIASEASLGLATPNNLQIPDNPTIDRLHGRHKYDRPADVSGPNRNDPGEHWYHLQQKSLAGTWATETRRNLHKASDLKSPSSQMQGTLRGQTETTSTTRTRSSSVNIPNVTRPLGRNLSFKERVLELQIAPEKSFSRPRRLTRESPGTPRLGKGSRPPLSMSGYCNSQNAGTSDKSAECNMC</sequence>
<feature type="compositionally biased region" description="Polar residues" evidence="1">
    <location>
        <begin position="444"/>
        <end position="455"/>
    </location>
</feature>
<protein>
    <submittedName>
        <fullName evidence="2">Uncharacterized protein</fullName>
    </submittedName>
</protein>
<feature type="compositionally biased region" description="Low complexity" evidence="1">
    <location>
        <begin position="242"/>
        <end position="254"/>
    </location>
</feature>
<comment type="caution">
    <text evidence="2">The sequence shown here is derived from an EMBL/GenBank/DDBJ whole genome shotgun (WGS) entry which is preliminary data.</text>
</comment>
<feature type="compositionally biased region" description="Basic and acidic residues" evidence="1">
    <location>
        <begin position="1"/>
        <end position="11"/>
    </location>
</feature>
<dbReference type="RefSeq" id="XP_045950925.1">
    <property type="nucleotide sequence ID" value="XM_046108574.1"/>
</dbReference>
<feature type="region of interest" description="Disordered" evidence="1">
    <location>
        <begin position="1"/>
        <end position="20"/>
    </location>
</feature>
<feature type="region of interest" description="Disordered" evidence="1">
    <location>
        <begin position="351"/>
        <end position="394"/>
    </location>
</feature>
<evidence type="ECO:0000256" key="1">
    <source>
        <dbReference type="SAM" id="MobiDB-lite"/>
    </source>
</evidence>
<reference evidence="2" key="1">
    <citation type="journal article" date="2021" name="Nat. Commun.">
        <title>Genetic determinants of endophytism in the Arabidopsis root mycobiome.</title>
        <authorList>
            <person name="Mesny F."/>
            <person name="Miyauchi S."/>
            <person name="Thiergart T."/>
            <person name="Pickel B."/>
            <person name="Atanasova L."/>
            <person name="Karlsson M."/>
            <person name="Huettel B."/>
            <person name="Barry K.W."/>
            <person name="Haridas S."/>
            <person name="Chen C."/>
            <person name="Bauer D."/>
            <person name="Andreopoulos W."/>
            <person name="Pangilinan J."/>
            <person name="LaButti K."/>
            <person name="Riley R."/>
            <person name="Lipzen A."/>
            <person name="Clum A."/>
            <person name="Drula E."/>
            <person name="Henrissat B."/>
            <person name="Kohler A."/>
            <person name="Grigoriev I.V."/>
            <person name="Martin F.M."/>
            <person name="Hacquard S."/>
        </authorList>
    </citation>
    <scope>NUCLEOTIDE SEQUENCE</scope>
    <source>
        <strain evidence="2">MPI-SDFR-AT-0073</strain>
    </source>
</reference>
<feature type="region of interest" description="Disordered" evidence="1">
    <location>
        <begin position="57"/>
        <end position="89"/>
    </location>
</feature>
<feature type="region of interest" description="Disordered" evidence="1">
    <location>
        <begin position="233"/>
        <end position="262"/>
    </location>
</feature>
<feature type="compositionally biased region" description="Low complexity" evidence="1">
    <location>
        <begin position="375"/>
        <end position="385"/>
    </location>
</feature>
<feature type="compositionally biased region" description="Basic and acidic residues" evidence="1">
    <location>
        <begin position="73"/>
        <end position="83"/>
    </location>
</feature>
<keyword evidence="3" id="KW-1185">Reference proteome</keyword>